<evidence type="ECO:0000313" key="3">
    <source>
        <dbReference type="Proteomes" id="UP000002899"/>
    </source>
</evidence>
<evidence type="ECO:0000313" key="2">
    <source>
        <dbReference type="EMBL" id="SIO73925.1"/>
    </source>
</evidence>
<feature type="transmembrane region" description="Helical" evidence="1">
    <location>
        <begin position="156"/>
        <end position="175"/>
    </location>
</feature>
<dbReference type="VEuPathDB" id="PiroplasmaDB:BmR1_04g09840"/>
<organism evidence="2 3">
    <name type="scientific">Babesia microti (strain RI)</name>
    <dbReference type="NCBI Taxonomy" id="1133968"/>
    <lineage>
        <taxon>Eukaryota</taxon>
        <taxon>Sar</taxon>
        <taxon>Alveolata</taxon>
        <taxon>Apicomplexa</taxon>
        <taxon>Aconoidasida</taxon>
        <taxon>Piroplasmida</taxon>
        <taxon>Babesiidae</taxon>
        <taxon>Babesia</taxon>
    </lineage>
</organism>
<dbReference type="AlphaFoldDB" id="A0A1N6LYI0"/>
<dbReference type="Proteomes" id="UP000002899">
    <property type="component" value="Chromosome IV"/>
</dbReference>
<reference evidence="2 3" key="2">
    <citation type="journal article" date="2013" name="PLoS ONE">
        <title>Whole genome mapping and re-organization of the nuclear and mitochondrial genomes of Babesia microti isolates.</title>
        <authorList>
            <person name="Cornillot E."/>
            <person name="Dassouli A."/>
            <person name="Garg A."/>
            <person name="Pachikara N."/>
            <person name="Randazzo S."/>
            <person name="Depoix D."/>
            <person name="Carcy B."/>
            <person name="Delbecq S."/>
            <person name="Frutos R."/>
            <person name="Silva J.C."/>
            <person name="Sutton R."/>
            <person name="Krause P.J."/>
            <person name="Mamoun C.B."/>
        </authorList>
    </citation>
    <scope>NUCLEOTIDE SEQUENCE [LARGE SCALE GENOMIC DNA]</scope>
    <source>
        <strain evidence="2 3">RI</strain>
    </source>
</reference>
<dbReference type="EMBL" id="LN871599">
    <property type="protein sequence ID" value="SIO73925.1"/>
    <property type="molecule type" value="Genomic_DNA"/>
</dbReference>
<name>A0A1N6LYI0_BABMR</name>
<reference evidence="2 3" key="1">
    <citation type="journal article" date="2012" name="Nucleic Acids Res.">
        <title>Sequencing of the smallest Apicomplexan genome from the human pathogen Babesia microti.</title>
        <authorList>
            <person name="Cornillot E."/>
            <person name="Hadj-Kaddour K."/>
            <person name="Dassouli A."/>
            <person name="Noel B."/>
            <person name="Ranwez V."/>
            <person name="Vacherie B."/>
            <person name="Augagneur Y."/>
            <person name="Bres V."/>
            <person name="Duclos A."/>
            <person name="Randazzo S."/>
            <person name="Carcy B."/>
            <person name="Debierre-Grockiego F."/>
            <person name="Delbecq S."/>
            <person name="Moubri-Menage K."/>
            <person name="Shams-Eldin H."/>
            <person name="Usmani-Brown S."/>
            <person name="Bringaud F."/>
            <person name="Wincker P."/>
            <person name="Vivares C.P."/>
            <person name="Schwarz R.T."/>
            <person name="Schetters T.P."/>
            <person name="Krause P.J."/>
            <person name="Gorenflot A."/>
            <person name="Berry V."/>
            <person name="Barbe V."/>
            <person name="Ben Mamoun C."/>
        </authorList>
    </citation>
    <scope>NUCLEOTIDE SEQUENCE [LARGE SCALE GENOMIC DNA]</scope>
    <source>
        <strain evidence="2 3">RI</strain>
    </source>
</reference>
<reference evidence="2 3" key="3">
    <citation type="journal article" date="2016" name="Sci. Rep.">
        <title>Genome-wide diversity and gene expression profiling of Babesia microti isolates identify polymorphic genes that mediate host-pathogen interactions.</title>
        <authorList>
            <person name="Silva J.C."/>
            <person name="Cornillot E."/>
            <person name="McCracken C."/>
            <person name="Usmani-Brown S."/>
            <person name="Dwivedi A."/>
            <person name="Ifeonu O.O."/>
            <person name="Crabtree J."/>
            <person name="Gotia H.T."/>
            <person name="Virji A.Z."/>
            <person name="Reynes C."/>
            <person name="Colinge J."/>
            <person name="Kumar V."/>
            <person name="Lawres L."/>
            <person name="Pazzi J.E."/>
            <person name="Pablo J.V."/>
            <person name="Hung C."/>
            <person name="Brancato J."/>
            <person name="Kumari P."/>
            <person name="Orvis J."/>
            <person name="Tretina K."/>
            <person name="Chibucos M."/>
            <person name="Ott S."/>
            <person name="Sadzewicz L."/>
            <person name="Sengamalay N."/>
            <person name="Shetty A.C."/>
            <person name="Su Q."/>
            <person name="Tallon L."/>
            <person name="Fraser C.M."/>
            <person name="Frutos R."/>
            <person name="Molina D.M."/>
            <person name="Krause P.J."/>
            <person name="Ben Mamoun C."/>
        </authorList>
    </citation>
    <scope>NUCLEOTIDE SEQUENCE [LARGE SCALE GENOMIC DNA]</scope>
    <source>
        <strain evidence="2 3">RI</strain>
    </source>
</reference>
<accession>A0A1N6LYI0</accession>
<keyword evidence="1" id="KW-1133">Transmembrane helix</keyword>
<keyword evidence="1" id="KW-0812">Transmembrane</keyword>
<dbReference type="GeneID" id="24426590"/>
<keyword evidence="3" id="KW-1185">Reference proteome</keyword>
<dbReference type="SUPFAM" id="SSF58038">
    <property type="entry name" value="SNARE fusion complex"/>
    <property type="match status" value="1"/>
</dbReference>
<dbReference type="KEGG" id="bmic:BmR1_04g09840"/>
<proteinExistence type="predicted"/>
<sequence>MDELYQQYRHQALMGLELAESKLSTQGSKFKKALLQIENSIHQMQLEASNFTDESYTAQIEEYRQRYLKLLHSSNSSNSLFSATEPLLNVGFKHLEDSRAIVDEVNRANTSILEELFAQRDRINSTIARLVFQGEYLDRADTYLTKLQIGRNLTGFVWKFIAVLAISAILVVVSVKLL</sequence>
<keyword evidence="1" id="KW-0472">Membrane</keyword>
<dbReference type="RefSeq" id="XP_021337972.1">
    <property type="nucleotide sequence ID" value="XM_021482823.1"/>
</dbReference>
<dbReference type="Gene3D" id="1.20.5.110">
    <property type="match status" value="1"/>
</dbReference>
<evidence type="ECO:0000256" key="1">
    <source>
        <dbReference type="SAM" id="Phobius"/>
    </source>
</evidence>
<protein>
    <submittedName>
        <fullName evidence="2">Uncharacterized protein</fullName>
    </submittedName>
</protein>